<evidence type="ECO:0000256" key="1">
    <source>
        <dbReference type="SAM" id="MobiDB-lite"/>
    </source>
</evidence>
<proteinExistence type="predicted"/>
<dbReference type="AlphaFoldDB" id="A0A8H4U7N9"/>
<gene>
    <name evidence="2" type="ORF">FSARC_1814</name>
</gene>
<dbReference type="EMBL" id="JABEXW010000097">
    <property type="protein sequence ID" value="KAF4971295.1"/>
    <property type="molecule type" value="Genomic_DNA"/>
</dbReference>
<comment type="caution">
    <text evidence="2">The sequence shown here is derived from an EMBL/GenBank/DDBJ whole genome shotgun (WGS) entry which is preliminary data.</text>
</comment>
<reference evidence="2" key="2">
    <citation type="submission" date="2020-05" db="EMBL/GenBank/DDBJ databases">
        <authorList>
            <person name="Kim H.-S."/>
            <person name="Proctor R.H."/>
            <person name="Brown D.W."/>
        </authorList>
    </citation>
    <scope>NUCLEOTIDE SEQUENCE</scope>
    <source>
        <strain evidence="2">NRRL 20472</strain>
    </source>
</reference>
<sequence length="444" mass="51133">MCYIQVVHFTLCDTRRPATINLSTGAAVYHPLEPPGRCEHHNAFSHPQCPYHGSCCYPGLIPVCTARSRGDFCRGWQAYHQIINPGYMQASGLVDTMQPIEDWEELELNTDIYTYEEDIRRSFFDIGAEMFELAKKGEWLVEYLLRGQTYSPEHEAGLVIEHGQLYREWIVAHKEMSEITDAWEALASAGCMEVCPAQLLRVHPWRNVFQECLNSFKGFTMFKGLPFIWLENIERQDDILRHHPYYYMPRALRARPAQVDRLWQSPAAPRRPSPEIRPSIYRMHSFPYGWTPNSQRRRSSGPEIPPWADPEDEEPEFDWLDIHWDKPAALIDSPPVSPKGTVYALFEGTEITHSESNSTSPSEAPVNPFGDEFEAEWNYDDELVGNEEPAAQEFLHVPAPVEEIFEDVPSVTVQSLKRRWSELDIVTVGDQDRAAGRPKRNRTI</sequence>
<reference evidence="2" key="1">
    <citation type="journal article" date="2020" name="BMC Genomics">
        <title>Correction to: Identification and distribution of gene clusters required for synthesis of sphingolipid metabolism inhibitors in diverse species of the filamentous fungus Fusarium.</title>
        <authorList>
            <person name="Kim H.S."/>
            <person name="Lohmar J.M."/>
            <person name="Busman M."/>
            <person name="Brown D.W."/>
            <person name="Naumann T.A."/>
            <person name="Divon H.H."/>
            <person name="Lysoe E."/>
            <person name="Uhlig S."/>
            <person name="Proctor R.H."/>
        </authorList>
    </citation>
    <scope>NUCLEOTIDE SEQUENCE</scope>
    <source>
        <strain evidence="2">NRRL 20472</strain>
    </source>
</reference>
<dbReference type="Proteomes" id="UP000622797">
    <property type="component" value="Unassembled WGS sequence"/>
</dbReference>
<evidence type="ECO:0000313" key="2">
    <source>
        <dbReference type="EMBL" id="KAF4971295.1"/>
    </source>
</evidence>
<evidence type="ECO:0000313" key="3">
    <source>
        <dbReference type="Proteomes" id="UP000622797"/>
    </source>
</evidence>
<dbReference type="OrthoDB" id="5076406at2759"/>
<feature type="region of interest" description="Disordered" evidence="1">
    <location>
        <begin position="292"/>
        <end position="313"/>
    </location>
</feature>
<name>A0A8H4U7N9_9HYPO</name>
<keyword evidence="3" id="KW-1185">Reference proteome</keyword>
<protein>
    <submittedName>
        <fullName evidence="2">Uncharacterized protein</fullName>
    </submittedName>
</protein>
<accession>A0A8H4U7N9</accession>
<organism evidence="2 3">
    <name type="scientific">Fusarium sarcochroum</name>
    <dbReference type="NCBI Taxonomy" id="1208366"/>
    <lineage>
        <taxon>Eukaryota</taxon>
        <taxon>Fungi</taxon>
        <taxon>Dikarya</taxon>
        <taxon>Ascomycota</taxon>
        <taxon>Pezizomycotina</taxon>
        <taxon>Sordariomycetes</taxon>
        <taxon>Hypocreomycetidae</taxon>
        <taxon>Hypocreales</taxon>
        <taxon>Nectriaceae</taxon>
        <taxon>Fusarium</taxon>
        <taxon>Fusarium lateritium species complex</taxon>
    </lineage>
</organism>